<protein>
    <recommendedName>
        <fullName evidence="3">DNA methylase N-4/N-6 domain-containing protein</fullName>
    </recommendedName>
</protein>
<keyword evidence="1" id="KW-0489">Methyltransferase</keyword>
<dbReference type="Pfam" id="PF01555">
    <property type="entry name" value="N6_N4_Mtase"/>
    <property type="match status" value="1"/>
</dbReference>
<dbReference type="PRINTS" id="PR00508">
    <property type="entry name" value="S21N4MTFRASE"/>
</dbReference>
<gene>
    <name evidence="4" type="ORF">METZ01_LOCUS118478</name>
</gene>
<evidence type="ECO:0000313" key="4">
    <source>
        <dbReference type="EMBL" id="SVA65624.1"/>
    </source>
</evidence>
<dbReference type="InterPro" id="IPR002941">
    <property type="entry name" value="DNA_methylase_N4/N6"/>
</dbReference>
<dbReference type="Gene3D" id="3.40.50.150">
    <property type="entry name" value="Vaccinia Virus protein VP39"/>
    <property type="match status" value="1"/>
</dbReference>
<dbReference type="SUPFAM" id="SSF53335">
    <property type="entry name" value="S-adenosyl-L-methionine-dependent methyltransferases"/>
    <property type="match status" value="1"/>
</dbReference>
<proteinExistence type="predicted"/>
<evidence type="ECO:0000256" key="2">
    <source>
        <dbReference type="ARBA" id="ARBA00022679"/>
    </source>
</evidence>
<dbReference type="GO" id="GO:0008170">
    <property type="term" value="F:N-methyltransferase activity"/>
    <property type="evidence" value="ECO:0007669"/>
    <property type="project" value="InterPro"/>
</dbReference>
<organism evidence="4">
    <name type="scientific">marine metagenome</name>
    <dbReference type="NCBI Taxonomy" id="408172"/>
    <lineage>
        <taxon>unclassified sequences</taxon>
        <taxon>metagenomes</taxon>
        <taxon>ecological metagenomes</taxon>
    </lineage>
</organism>
<evidence type="ECO:0000259" key="3">
    <source>
        <dbReference type="Pfam" id="PF01555"/>
    </source>
</evidence>
<name>A0A381XLH7_9ZZZZ</name>
<reference evidence="4" key="1">
    <citation type="submission" date="2018-05" db="EMBL/GenBank/DDBJ databases">
        <authorList>
            <person name="Lanie J.A."/>
            <person name="Ng W.-L."/>
            <person name="Kazmierczak K.M."/>
            <person name="Andrzejewski T.M."/>
            <person name="Davidsen T.M."/>
            <person name="Wayne K.J."/>
            <person name="Tettelin H."/>
            <person name="Glass J.I."/>
            <person name="Rusch D."/>
            <person name="Podicherti R."/>
            <person name="Tsui H.-C.T."/>
            <person name="Winkler M.E."/>
        </authorList>
    </citation>
    <scope>NUCLEOTIDE SEQUENCE</scope>
</reference>
<dbReference type="InterPro" id="IPR029063">
    <property type="entry name" value="SAM-dependent_MTases_sf"/>
</dbReference>
<feature type="domain" description="DNA methylase N-4/N-6" evidence="3">
    <location>
        <begin position="69"/>
        <end position="268"/>
    </location>
</feature>
<dbReference type="InterPro" id="IPR001091">
    <property type="entry name" value="RM_Methyltransferase"/>
</dbReference>
<dbReference type="AlphaFoldDB" id="A0A381XLH7"/>
<dbReference type="GO" id="GO:0003677">
    <property type="term" value="F:DNA binding"/>
    <property type="evidence" value="ECO:0007669"/>
    <property type="project" value="InterPro"/>
</dbReference>
<evidence type="ECO:0000256" key="1">
    <source>
        <dbReference type="ARBA" id="ARBA00022603"/>
    </source>
</evidence>
<keyword evidence="2" id="KW-0808">Transferase</keyword>
<dbReference type="EMBL" id="UINC01015612">
    <property type="protein sequence ID" value="SVA65624.1"/>
    <property type="molecule type" value="Genomic_DNA"/>
</dbReference>
<accession>A0A381XLH7</accession>
<sequence length="278" mass="32432">MSESETKSFEPIFNNPLGNSPGLTINDLNRYLPAIQTIEDISMNAEEMKEGLFLSEGSEGLKKLPDRCIDLIITEPPREPWVDIDNRGSQMTLKEYYEWNQNWLSEAHRILKNTGGIYLICDWHYSSMYYGLLSNEFIIQNRITWYNRSARDKSQTPTWKNQSGDIWFVTKNEDFLFNNHAVSLKSERGNLIHDRDKKSQNNFWFDIPAVNNQDARLSDRLYAKILEASSFKLNWILDPFMRNGDVGVSAKKIGRRFIGFETNKDLLLLSMKRIDQNN</sequence>
<dbReference type="GO" id="GO:0032259">
    <property type="term" value="P:methylation"/>
    <property type="evidence" value="ECO:0007669"/>
    <property type="project" value="UniProtKB-KW"/>
</dbReference>